<gene>
    <name evidence="3" type="ORF">SLEP1_g56195</name>
</gene>
<evidence type="ECO:0000313" key="4">
    <source>
        <dbReference type="Proteomes" id="UP001054252"/>
    </source>
</evidence>
<comment type="caution">
    <text evidence="3">The sequence shown here is derived from an EMBL/GenBank/DDBJ whole genome shotgun (WGS) entry which is preliminary data.</text>
</comment>
<sequence length="82" mass="8893">MEKLFRSAAALLVALLALSTTCSWTLLAEARVPHFSAIIETVIPYYQSIVHRRGLKGDPSGYGPPSLPLNPAPHAQGAPHRY</sequence>
<reference evidence="3 4" key="1">
    <citation type="journal article" date="2021" name="Commun. Biol.">
        <title>The genome of Shorea leprosula (Dipterocarpaceae) highlights the ecological relevance of drought in aseasonal tropical rainforests.</title>
        <authorList>
            <person name="Ng K.K.S."/>
            <person name="Kobayashi M.J."/>
            <person name="Fawcett J.A."/>
            <person name="Hatakeyama M."/>
            <person name="Paape T."/>
            <person name="Ng C.H."/>
            <person name="Ang C.C."/>
            <person name="Tnah L.H."/>
            <person name="Lee C.T."/>
            <person name="Nishiyama T."/>
            <person name="Sese J."/>
            <person name="O'Brien M.J."/>
            <person name="Copetti D."/>
            <person name="Mohd Noor M.I."/>
            <person name="Ong R.C."/>
            <person name="Putra M."/>
            <person name="Sireger I.Z."/>
            <person name="Indrioko S."/>
            <person name="Kosugi Y."/>
            <person name="Izuno A."/>
            <person name="Isagi Y."/>
            <person name="Lee S.L."/>
            <person name="Shimizu K.K."/>
        </authorList>
    </citation>
    <scope>NUCLEOTIDE SEQUENCE [LARGE SCALE GENOMIC DNA]</scope>
    <source>
        <strain evidence="3">214</strain>
    </source>
</reference>
<evidence type="ECO:0008006" key="5">
    <source>
        <dbReference type="Google" id="ProtNLM"/>
    </source>
</evidence>
<dbReference type="Proteomes" id="UP001054252">
    <property type="component" value="Unassembled WGS sequence"/>
</dbReference>
<evidence type="ECO:0000256" key="1">
    <source>
        <dbReference type="SAM" id="MobiDB-lite"/>
    </source>
</evidence>
<proteinExistence type="predicted"/>
<name>A0AAV5MIU3_9ROSI</name>
<keyword evidence="2" id="KW-0732">Signal</keyword>
<keyword evidence="4" id="KW-1185">Reference proteome</keyword>
<dbReference type="EMBL" id="BPVZ01000299">
    <property type="protein sequence ID" value="GKV49444.1"/>
    <property type="molecule type" value="Genomic_DNA"/>
</dbReference>
<dbReference type="AlphaFoldDB" id="A0AAV5MIU3"/>
<evidence type="ECO:0000256" key="2">
    <source>
        <dbReference type="SAM" id="SignalP"/>
    </source>
</evidence>
<accession>A0AAV5MIU3</accession>
<organism evidence="3 4">
    <name type="scientific">Rubroshorea leprosula</name>
    <dbReference type="NCBI Taxonomy" id="152421"/>
    <lineage>
        <taxon>Eukaryota</taxon>
        <taxon>Viridiplantae</taxon>
        <taxon>Streptophyta</taxon>
        <taxon>Embryophyta</taxon>
        <taxon>Tracheophyta</taxon>
        <taxon>Spermatophyta</taxon>
        <taxon>Magnoliopsida</taxon>
        <taxon>eudicotyledons</taxon>
        <taxon>Gunneridae</taxon>
        <taxon>Pentapetalae</taxon>
        <taxon>rosids</taxon>
        <taxon>malvids</taxon>
        <taxon>Malvales</taxon>
        <taxon>Dipterocarpaceae</taxon>
        <taxon>Rubroshorea</taxon>
    </lineage>
</organism>
<feature type="signal peptide" evidence="2">
    <location>
        <begin position="1"/>
        <end position="30"/>
    </location>
</feature>
<feature type="region of interest" description="Disordered" evidence="1">
    <location>
        <begin position="57"/>
        <end position="82"/>
    </location>
</feature>
<evidence type="ECO:0000313" key="3">
    <source>
        <dbReference type="EMBL" id="GKV49444.1"/>
    </source>
</evidence>
<feature type="chain" id="PRO_5044011476" description="Transmembrane protein" evidence="2">
    <location>
        <begin position="31"/>
        <end position="82"/>
    </location>
</feature>
<protein>
    <recommendedName>
        <fullName evidence="5">Transmembrane protein</fullName>
    </recommendedName>
</protein>